<reference evidence="2" key="1">
    <citation type="submission" date="2015-06" db="EMBL/GenBank/DDBJ databases">
        <title>Expansion of signal transduction pathways in fungi by whole-genome duplication.</title>
        <authorList>
            <consortium name="DOE Joint Genome Institute"/>
            <person name="Corrochano L.M."/>
            <person name="Kuo A."/>
            <person name="Marcet-Houben M."/>
            <person name="Polaino S."/>
            <person name="Salamov A."/>
            <person name="Villalobos J.M."/>
            <person name="Alvarez M.I."/>
            <person name="Avalos J."/>
            <person name="Benito E.P."/>
            <person name="Benoit I."/>
            <person name="Burger G."/>
            <person name="Camino L.P."/>
            <person name="Canovas D."/>
            <person name="Cerda-Olmedo E."/>
            <person name="Cheng J.-F."/>
            <person name="Dominguez A."/>
            <person name="Elias M."/>
            <person name="Eslava A.P."/>
            <person name="Glaser F."/>
            <person name="Grimwood J."/>
            <person name="Gutierrez G."/>
            <person name="Heitman J."/>
            <person name="Henrissat B."/>
            <person name="Iturriaga E.A."/>
            <person name="Lang B.F."/>
            <person name="Lavin J.L."/>
            <person name="Lee S."/>
            <person name="Li W."/>
            <person name="Lindquist E."/>
            <person name="Lopez-Garcia S."/>
            <person name="Luque E.M."/>
            <person name="Marcos A.T."/>
            <person name="Martin J."/>
            <person name="McCluskey K."/>
            <person name="Medina H.R."/>
            <person name="Miralles-Duran A."/>
            <person name="Miyazaki A."/>
            <person name="Munoz-Torres E."/>
            <person name="Oguiza J.A."/>
            <person name="Ohm R."/>
            <person name="Olmedo M."/>
            <person name="Orejas M."/>
            <person name="Ortiz-Castellanos L."/>
            <person name="Pisabarro A.G."/>
            <person name="Rodriguez-Romero J."/>
            <person name="Ruiz-Herrera J."/>
            <person name="Ruiz-Vazquez R."/>
            <person name="Sanz C."/>
            <person name="Schackwitz W."/>
            <person name="Schmutz J."/>
            <person name="Shahriari M."/>
            <person name="Shelest E."/>
            <person name="Silva-Franco F."/>
            <person name="Soanes D."/>
            <person name="Syed K."/>
            <person name="Tagua V.G."/>
            <person name="Talbot N.J."/>
            <person name="Thon M."/>
            <person name="De vries R.P."/>
            <person name="Wiebenga A."/>
            <person name="Yadav J.S."/>
            <person name="Braun E.L."/>
            <person name="Baker S."/>
            <person name="Garre V."/>
            <person name="Horwitz B."/>
            <person name="Torres-Martinez S."/>
            <person name="Idnurm A."/>
            <person name="Herrera-Estrella A."/>
            <person name="Gabaldon T."/>
            <person name="Grigoriev I.V."/>
        </authorList>
    </citation>
    <scope>NUCLEOTIDE SEQUENCE [LARGE SCALE GENOMIC DNA]</scope>
    <source>
        <strain evidence="2">NRRL 1555(-)</strain>
    </source>
</reference>
<organism evidence="1 2">
    <name type="scientific">Phycomyces blakesleeanus (strain ATCC 8743b / DSM 1359 / FGSC 10004 / NBRC 33097 / NRRL 1555)</name>
    <dbReference type="NCBI Taxonomy" id="763407"/>
    <lineage>
        <taxon>Eukaryota</taxon>
        <taxon>Fungi</taxon>
        <taxon>Fungi incertae sedis</taxon>
        <taxon>Mucoromycota</taxon>
        <taxon>Mucoromycotina</taxon>
        <taxon>Mucoromycetes</taxon>
        <taxon>Mucorales</taxon>
        <taxon>Phycomycetaceae</taxon>
        <taxon>Phycomyces</taxon>
    </lineage>
</organism>
<name>A0A162NFY6_PHYB8</name>
<proteinExistence type="predicted"/>
<evidence type="ECO:0000313" key="2">
    <source>
        <dbReference type="Proteomes" id="UP000077315"/>
    </source>
</evidence>
<keyword evidence="2" id="KW-1185">Reference proteome</keyword>
<dbReference type="RefSeq" id="XP_018291928.1">
    <property type="nucleotide sequence ID" value="XM_018441355.1"/>
</dbReference>
<dbReference type="EMBL" id="KV440980">
    <property type="protein sequence ID" value="OAD73888.1"/>
    <property type="molecule type" value="Genomic_DNA"/>
</dbReference>
<protein>
    <submittedName>
        <fullName evidence="1">Uncharacterized protein</fullName>
    </submittedName>
</protein>
<dbReference type="GeneID" id="29002261"/>
<accession>A0A162NFY6</accession>
<dbReference type="VEuPathDB" id="FungiDB:PHYBLDRAFT_64842"/>
<evidence type="ECO:0000313" key="1">
    <source>
        <dbReference type="EMBL" id="OAD73888.1"/>
    </source>
</evidence>
<dbReference type="AlphaFoldDB" id="A0A162NFY6"/>
<dbReference type="Proteomes" id="UP000077315">
    <property type="component" value="Unassembled WGS sequence"/>
</dbReference>
<dbReference type="InParanoid" id="A0A162NFY6"/>
<sequence>MYKSARTVQKVQICSTVTFAFAFTFTFASAHCTLHTAVKIVLACLSKFVWPKLCEDTWKYGFIESHVWLKCTTKKRIFSQVFSYSIDSANSTKISTISQHIFQ</sequence>
<gene>
    <name evidence="1" type="ORF">PHYBLDRAFT_64842</name>
</gene>